<comment type="caution">
    <text evidence="1">The sequence shown here is derived from an EMBL/GenBank/DDBJ whole genome shotgun (WGS) entry which is preliminary data.</text>
</comment>
<evidence type="ECO:0000313" key="1">
    <source>
        <dbReference type="EMBL" id="CCO07303.1"/>
    </source>
</evidence>
<keyword evidence="2" id="KW-1185">Reference proteome</keyword>
<dbReference type="OrthoDB" id="2351239at2"/>
<dbReference type="RefSeq" id="WP_008410125.1">
    <property type="nucleotide sequence ID" value="NZ_CAOS01000003.1"/>
</dbReference>
<organism evidence="1 2">
    <name type="scientific">Desulforamulus hydrothermalis Lam5 = DSM 18033</name>
    <dbReference type="NCBI Taxonomy" id="1121428"/>
    <lineage>
        <taxon>Bacteria</taxon>
        <taxon>Bacillati</taxon>
        <taxon>Bacillota</taxon>
        <taxon>Clostridia</taxon>
        <taxon>Eubacteriales</taxon>
        <taxon>Peptococcaceae</taxon>
        <taxon>Desulforamulus</taxon>
    </lineage>
</organism>
<dbReference type="InterPro" id="IPR009776">
    <property type="entry name" value="Spore_0_M"/>
</dbReference>
<protein>
    <submittedName>
        <fullName evidence="1">SpoOM family protein</fullName>
    </submittedName>
</protein>
<dbReference type="EMBL" id="CAOS01000003">
    <property type="protein sequence ID" value="CCO07303.1"/>
    <property type="molecule type" value="Genomic_DNA"/>
</dbReference>
<dbReference type="AlphaFoldDB" id="K8E747"/>
<accession>K8E747</accession>
<dbReference type="Proteomes" id="UP000009315">
    <property type="component" value="Unassembled WGS sequence"/>
</dbReference>
<reference evidence="1 2" key="1">
    <citation type="journal article" date="2013" name="Genome Announc.">
        <title>Genome Sequence of the Sulfate-Reducing Bacterium Desulfotomaculum hydrothermale Lam5(T).</title>
        <authorList>
            <person name="Amin O."/>
            <person name="Fardeau M.L."/>
            <person name="Valette O."/>
            <person name="Hirschler-Rea A."/>
            <person name="Barbe V."/>
            <person name="Medigue C."/>
            <person name="Vacherie B."/>
            <person name="Ollivier B."/>
            <person name="Bertin P.N."/>
            <person name="Dolla A."/>
        </authorList>
    </citation>
    <scope>NUCLEOTIDE SEQUENCE [LARGE SCALE GENOMIC DNA]</scope>
    <source>
        <strain evidence="2">Lam5 / DSM 18033</strain>
    </source>
</reference>
<dbReference type="STRING" id="1121428.DESHY_110247"/>
<proteinExistence type="predicted"/>
<dbReference type="PANTHER" id="PTHR40053:SF1">
    <property type="entry name" value="SPORULATION-CONTROL PROTEIN SPO0M"/>
    <property type="match status" value="1"/>
</dbReference>
<dbReference type="Pfam" id="PF07070">
    <property type="entry name" value="Spo0M"/>
    <property type="match status" value="1"/>
</dbReference>
<dbReference type="eggNOG" id="COG4326">
    <property type="taxonomic scope" value="Bacteria"/>
</dbReference>
<name>K8E747_9FIRM</name>
<evidence type="ECO:0000313" key="2">
    <source>
        <dbReference type="Proteomes" id="UP000009315"/>
    </source>
</evidence>
<sequence>MFKKLMASLGVGAARVNLVLDYEQCRIGEQLTGKVMVEGGSVDQAVHTLDVDIIMKFTFKGKEVSRRVDTIQVARDFCIKARESRAIPFGHTIPFNYPVTKGSVSYSLVTRMDIAQAVDAEDADKLVVLPSREMSLVLNSLEAMGFKDKVGSGKIDKLGQQFAFYPSTLFSEQLQELQLYFYVENNGLKIYWQFKLSGGYMRSGLEHYAELTLPAELLAGSLQQEMVDHLKKFLEHELHRISVQGPRIAPSYQNVPQHLLGAGRSGFMGGLLAGMLGGALLGNLLDDEEAEAMGEAEAADGFAFDLDGFLDFGDDEF</sequence>
<gene>
    <name evidence="1" type="ORF">DESHY_110247</name>
</gene>
<dbReference type="PANTHER" id="PTHR40053">
    <property type="entry name" value="SPORULATION-CONTROL PROTEIN SPO0M"/>
    <property type="match status" value="1"/>
</dbReference>